<geneLocation type="plasmid" evidence="1 2">
    <name>megaplasmid</name>
</geneLocation>
<gene>
    <name evidence="1" type="ordered locus">Rmet_6758</name>
</gene>
<sequence length="60" mass="6950">MLLEMSCLDYLVDPDSKPIRKILLLRRYNAGCPLSMNDHAQAHRVGHSWLSAHHVHCRSR</sequence>
<dbReference type="Proteomes" id="UP000002429">
    <property type="component" value="Plasmid megaplasmid"/>
</dbReference>
<organism evidence="1 2">
    <name type="scientific">Cupriavidus metallidurans (strain ATCC 43123 / DSM 2839 / NBRC 102507 / CH34)</name>
    <name type="common">Ralstonia metallidurans</name>
    <dbReference type="NCBI Taxonomy" id="266264"/>
    <lineage>
        <taxon>Bacteria</taxon>
        <taxon>Pseudomonadati</taxon>
        <taxon>Pseudomonadota</taxon>
        <taxon>Betaproteobacteria</taxon>
        <taxon>Burkholderiales</taxon>
        <taxon>Burkholderiaceae</taxon>
        <taxon>Cupriavidus</taxon>
    </lineage>
</organism>
<reference evidence="2" key="1">
    <citation type="journal article" date="2010" name="PLoS ONE">
        <title>The complete genome sequence of Cupriavidus metallidurans strain CH34, a master survivalist in harsh and anthropogenic environments.</title>
        <authorList>
            <person name="Janssen P.J."/>
            <person name="Van Houdt R."/>
            <person name="Moors H."/>
            <person name="Monsieurs P."/>
            <person name="Morin N."/>
            <person name="Michaux A."/>
            <person name="Benotmane M.A."/>
            <person name="Leys N."/>
            <person name="Vallaeys T."/>
            <person name="Lapidus A."/>
            <person name="Monchy S."/>
            <person name="Medigue C."/>
            <person name="Taghavi S."/>
            <person name="McCorkle S."/>
            <person name="Dunn J."/>
            <person name="van der Lelie D."/>
            <person name="Mergeay M."/>
        </authorList>
    </citation>
    <scope>NUCLEOTIDE SEQUENCE [LARGE SCALE GENOMIC DNA]</scope>
    <source>
        <strain evidence="2">ATCC 43123 / DSM 2839 / NBRC 102507 / CH34</strain>
    </source>
</reference>
<accession>D3DYG7</accession>
<name>D3DYG7_CUPMC</name>
<evidence type="ECO:0000313" key="2">
    <source>
        <dbReference type="Proteomes" id="UP000002429"/>
    </source>
</evidence>
<dbReference type="KEGG" id="rme:Rmet_6758"/>
<dbReference type="AlphaFoldDB" id="D3DYG7"/>
<protein>
    <submittedName>
        <fullName evidence="1">Uncharacterized protein</fullName>
    </submittedName>
</protein>
<dbReference type="EMBL" id="CP000353">
    <property type="protein sequence ID" value="ADC45337.1"/>
    <property type="molecule type" value="Genomic_DNA"/>
</dbReference>
<keyword evidence="1" id="KW-0614">Plasmid</keyword>
<dbReference type="HOGENOM" id="CLU_2938425_0_0_4"/>
<keyword evidence="2" id="KW-1185">Reference proteome</keyword>
<proteinExistence type="predicted"/>
<evidence type="ECO:0000313" key="1">
    <source>
        <dbReference type="EMBL" id="ADC45337.1"/>
    </source>
</evidence>